<keyword evidence="9" id="KW-1185">Reference proteome</keyword>
<evidence type="ECO:0000256" key="2">
    <source>
        <dbReference type="ARBA" id="ARBA00007441"/>
    </source>
</evidence>
<keyword evidence="5" id="KW-0663">Pyridoxal phosphate</keyword>
<dbReference type="GO" id="GO:0006520">
    <property type="term" value="P:amino acid metabolic process"/>
    <property type="evidence" value="ECO:0007669"/>
    <property type="project" value="InterPro"/>
</dbReference>
<dbReference type="InterPro" id="IPR004839">
    <property type="entry name" value="Aminotransferase_I/II_large"/>
</dbReference>
<dbReference type="GO" id="GO:0008483">
    <property type="term" value="F:transaminase activity"/>
    <property type="evidence" value="ECO:0007669"/>
    <property type="project" value="UniProtKB-KW"/>
</dbReference>
<dbReference type="PANTHER" id="PTHR46383:SF1">
    <property type="entry name" value="ASPARTATE AMINOTRANSFERASE"/>
    <property type="match status" value="1"/>
</dbReference>
<evidence type="ECO:0000256" key="1">
    <source>
        <dbReference type="ARBA" id="ARBA00001933"/>
    </source>
</evidence>
<dbReference type="Gene3D" id="3.40.640.10">
    <property type="entry name" value="Type I PLP-dependent aspartate aminotransferase-like (Major domain)"/>
    <property type="match status" value="1"/>
</dbReference>
<dbReference type="RefSeq" id="WP_162667448.1">
    <property type="nucleotide sequence ID" value="NZ_LR593886.1"/>
</dbReference>
<evidence type="ECO:0000259" key="7">
    <source>
        <dbReference type="Pfam" id="PF00155"/>
    </source>
</evidence>
<proteinExistence type="inferred from homology"/>
<dbReference type="InterPro" id="IPR015424">
    <property type="entry name" value="PyrdxlP-dep_Trfase"/>
</dbReference>
<dbReference type="InterPro" id="IPR015421">
    <property type="entry name" value="PyrdxlP-dep_Trfase_major"/>
</dbReference>
<sequence length="378" mass="40594">MFPESLLADRTRAVEVSGVRKVFELSRSLKDPVNLSIGQPHFDVPEAIKNAAKAAIDGNRNGYTVTQGIPELCSRLLADAQARFPAPAQVPPGGERDVLVTSGTSGGLVLALLAVVNPGDEVITADPYFVAYPNVVALAGGKLVTVDTYPDFRLDVDKVAAAITPRTKAIVLSSPSNPTGAVLDAATQKALAELARDRGILLISDEIYRGFHYDGAPQSPASYDPNVLVIEGFGKTYGITGWRLGWAHGPKRLIQEMAKLQQCTFVCAPSIVQWGGIAALDFDVSGIVADYNRKRDLLVEGLKGVFEFVVPGGAFYLYPKAPWGTATEFVTEAVKHNLLIIPGSVFSGRDTHFRVSYAATDETLTRGIEILRTLAKKK</sequence>
<dbReference type="Proteomes" id="UP000464178">
    <property type="component" value="Chromosome"/>
</dbReference>
<keyword evidence="3 6" id="KW-0032">Aminotransferase</keyword>
<gene>
    <name evidence="8" type="ORF">SOIL9_51030</name>
</gene>
<dbReference type="PROSITE" id="PS00105">
    <property type="entry name" value="AA_TRANSFER_CLASS_1"/>
    <property type="match status" value="1"/>
</dbReference>
<dbReference type="CDD" id="cd00609">
    <property type="entry name" value="AAT_like"/>
    <property type="match status" value="1"/>
</dbReference>
<reference evidence="8 9" key="1">
    <citation type="submission" date="2019-05" db="EMBL/GenBank/DDBJ databases">
        <authorList>
            <consortium name="Science for Life Laboratories"/>
        </authorList>
    </citation>
    <scope>NUCLEOTIDE SEQUENCE [LARGE SCALE GENOMIC DNA]</scope>
    <source>
        <strain evidence="8">Soil9</strain>
    </source>
</reference>
<dbReference type="KEGG" id="gms:SOIL9_51030"/>
<dbReference type="PANTHER" id="PTHR46383">
    <property type="entry name" value="ASPARTATE AMINOTRANSFERASE"/>
    <property type="match status" value="1"/>
</dbReference>
<dbReference type="InterPro" id="IPR050596">
    <property type="entry name" value="AspAT/PAT-like"/>
</dbReference>
<feature type="domain" description="Aminotransferase class I/classII large" evidence="7">
    <location>
        <begin position="31"/>
        <end position="369"/>
    </location>
</feature>
<keyword evidence="4 6" id="KW-0808">Transferase</keyword>
<name>A0A6P2CUE7_9BACT</name>
<dbReference type="GO" id="GO:0030170">
    <property type="term" value="F:pyridoxal phosphate binding"/>
    <property type="evidence" value="ECO:0007669"/>
    <property type="project" value="InterPro"/>
</dbReference>
<organism evidence="8 9">
    <name type="scientific">Gemmata massiliana</name>
    <dbReference type="NCBI Taxonomy" id="1210884"/>
    <lineage>
        <taxon>Bacteria</taxon>
        <taxon>Pseudomonadati</taxon>
        <taxon>Planctomycetota</taxon>
        <taxon>Planctomycetia</taxon>
        <taxon>Gemmatales</taxon>
        <taxon>Gemmataceae</taxon>
        <taxon>Gemmata</taxon>
    </lineage>
</organism>
<accession>A0A6P2CUE7</accession>
<evidence type="ECO:0000256" key="4">
    <source>
        <dbReference type="ARBA" id="ARBA00022679"/>
    </source>
</evidence>
<dbReference type="InterPro" id="IPR004838">
    <property type="entry name" value="NHTrfase_class1_PyrdxlP-BS"/>
</dbReference>
<evidence type="ECO:0000313" key="9">
    <source>
        <dbReference type="Proteomes" id="UP000464178"/>
    </source>
</evidence>
<comment type="cofactor">
    <cofactor evidence="1 6">
        <name>pyridoxal 5'-phosphate</name>
        <dbReference type="ChEBI" id="CHEBI:597326"/>
    </cofactor>
</comment>
<dbReference type="AlphaFoldDB" id="A0A6P2CUE7"/>
<dbReference type="EMBL" id="LR593886">
    <property type="protein sequence ID" value="VTR92611.1"/>
    <property type="molecule type" value="Genomic_DNA"/>
</dbReference>
<dbReference type="SUPFAM" id="SSF53383">
    <property type="entry name" value="PLP-dependent transferases"/>
    <property type="match status" value="1"/>
</dbReference>
<evidence type="ECO:0000256" key="5">
    <source>
        <dbReference type="ARBA" id="ARBA00022898"/>
    </source>
</evidence>
<dbReference type="Pfam" id="PF00155">
    <property type="entry name" value="Aminotran_1_2"/>
    <property type="match status" value="1"/>
</dbReference>
<evidence type="ECO:0000256" key="6">
    <source>
        <dbReference type="RuleBase" id="RU000481"/>
    </source>
</evidence>
<evidence type="ECO:0000313" key="8">
    <source>
        <dbReference type="EMBL" id="VTR92611.1"/>
    </source>
</evidence>
<comment type="similarity">
    <text evidence="2 6">Belongs to the class-I pyridoxal-phosphate-dependent aminotransferase family.</text>
</comment>
<dbReference type="EC" id="2.6.1.-" evidence="6"/>
<protein>
    <recommendedName>
        <fullName evidence="6">Aminotransferase</fullName>
        <ecNumber evidence="6">2.6.1.-</ecNumber>
    </recommendedName>
</protein>
<evidence type="ECO:0000256" key="3">
    <source>
        <dbReference type="ARBA" id="ARBA00022576"/>
    </source>
</evidence>